<keyword evidence="3" id="KW-0547">Nucleotide-binding</keyword>
<reference evidence="9 10" key="1">
    <citation type="journal article" date="2016" name="Mol. Biol. Evol.">
        <title>Comparative Genomics of Early-Diverging Mushroom-Forming Fungi Provides Insights into the Origins of Lignocellulose Decay Capabilities.</title>
        <authorList>
            <person name="Nagy L.G."/>
            <person name="Riley R."/>
            <person name="Tritt A."/>
            <person name="Adam C."/>
            <person name="Daum C."/>
            <person name="Floudas D."/>
            <person name="Sun H."/>
            <person name="Yadav J.S."/>
            <person name="Pangilinan J."/>
            <person name="Larsson K.H."/>
            <person name="Matsuura K."/>
            <person name="Barry K."/>
            <person name="Labutti K."/>
            <person name="Kuo R."/>
            <person name="Ohm R.A."/>
            <person name="Bhattacharya S.S."/>
            <person name="Shirouzu T."/>
            <person name="Yoshinaga Y."/>
            <person name="Martin F.M."/>
            <person name="Grigoriev I.V."/>
            <person name="Hibbett D.S."/>
        </authorList>
    </citation>
    <scope>NUCLEOTIDE SEQUENCE [LARGE SCALE GENOMIC DNA]</scope>
    <source>
        <strain evidence="9 10">HHB12029</strain>
    </source>
</reference>
<dbReference type="GO" id="GO:0019829">
    <property type="term" value="F:ATPase-coupled monoatomic cation transmembrane transporter activity"/>
    <property type="evidence" value="ECO:0007669"/>
    <property type="project" value="TreeGrafter"/>
</dbReference>
<dbReference type="PANTHER" id="PTHR45630">
    <property type="entry name" value="CATION-TRANSPORTING ATPASE-RELATED"/>
    <property type="match status" value="1"/>
</dbReference>
<evidence type="ECO:0000256" key="7">
    <source>
        <dbReference type="SAM" id="Phobius"/>
    </source>
</evidence>
<accession>A0A165NZG1</accession>
<dbReference type="InParanoid" id="A0A165NZG1"/>
<feature type="domain" description="P5A-ATPase transmembrane helical hairpin" evidence="8">
    <location>
        <begin position="54"/>
        <end position="124"/>
    </location>
</feature>
<keyword evidence="7" id="KW-1133">Transmembrane helix</keyword>
<dbReference type="InterPro" id="IPR057255">
    <property type="entry name" value="2TM_P5A-ATPase"/>
</dbReference>
<name>A0A165NZG1_EXIGL</name>
<gene>
    <name evidence="9" type="ORF">EXIGLDRAFT_760924</name>
</gene>
<feature type="transmembrane region" description="Helical" evidence="7">
    <location>
        <begin position="56"/>
        <end position="77"/>
    </location>
</feature>
<dbReference type="GO" id="GO:0005789">
    <property type="term" value="C:endoplasmic reticulum membrane"/>
    <property type="evidence" value="ECO:0007669"/>
    <property type="project" value="TreeGrafter"/>
</dbReference>
<dbReference type="Pfam" id="PF23143">
    <property type="entry name" value="2TM_P5A-ATPase"/>
    <property type="match status" value="1"/>
</dbReference>
<dbReference type="GO" id="GO:0015662">
    <property type="term" value="F:P-type ion transporter activity"/>
    <property type="evidence" value="ECO:0007669"/>
    <property type="project" value="TreeGrafter"/>
</dbReference>
<protein>
    <recommendedName>
        <fullName evidence="8">P5A-ATPase transmembrane helical hairpin domain-containing protein</fullName>
    </recommendedName>
</protein>
<dbReference type="EMBL" id="KV425894">
    <property type="protein sequence ID" value="KZW01434.1"/>
    <property type="molecule type" value="Genomic_DNA"/>
</dbReference>
<evidence type="ECO:0000256" key="4">
    <source>
        <dbReference type="ARBA" id="ARBA00022840"/>
    </source>
</evidence>
<sequence>MRLFHERDALAAASAFWSTRSVGRLPSSIIQAKCTAPVELRSPKIASASLHAYRPLWTHIYAVPFALLYPLLAYTYYVRYDDWLGSEEYTFVATVGLCASHGLSFLATRWSIRMRAALTCRSVNKLEDAECVCVIPLLHRGRAEIVPILKKDESDPSCWTFAYQHETYVVLSSSSPPTFAPIPYPCASSPALSTYLTPSALKLSLDVPTSHNLYGRNTFDIPIPTFTALFARHVVAPFLQVFCVGMWMLDEYRHYSLFTLFMLVVFECTVVFQVRTAGLGEHGASPYSSRTGRGRVGFTTDELYPGDVVSVNTLPTSFLCLLALFASILVASNISRRLFHRRRALCMGGPEYRTCSCRPSARWVPGARLCGLGAFHGVVLPVSFCRICMSRFVGSARPLAPRLSRAAPTTGPYPPTCSSRGM</sequence>
<keyword evidence="7" id="KW-0472">Membrane</keyword>
<feature type="transmembrane region" description="Helical" evidence="7">
    <location>
        <begin position="314"/>
        <end position="334"/>
    </location>
</feature>
<evidence type="ECO:0000256" key="2">
    <source>
        <dbReference type="ARBA" id="ARBA00022723"/>
    </source>
</evidence>
<feature type="transmembrane region" description="Helical" evidence="7">
    <location>
        <begin position="89"/>
        <end position="108"/>
    </location>
</feature>
<evidence type="ECO:0000313" key="9">
    <source>
        <dbReference type="EMBL" id="KZW01434.1"/>
    </source>
</evidence>
<comment type="subcellular location">
    <subcellularLocation>
        <location evidence="1">Membrane</location>
        <topology evidence="1">Multi-pass membrane protein</topology>
    </subcellularLocation>
</comment>
<evidence type="ECO:0000259" key="8">
    <source>
        <dbReference type="Pfam" id="PF23143"/>
    </source>
</evidence>
<feature type="transmembrane region" description="Helical" evidence="7">
    <location>
        <begin position="255"/>
        <end position="274"/>
    </location>
</feature>
<evidence type="ECO:0000256" key="3">
    <source>
        <dbReference type="ARBA" id="ARBA00022741"/>
    </source>
</evidence>
<evidence type="ECO:0000256" key="1">
    <source>
        <dbReference type="ARBA" id="ARBA00004141"/>
    </source>
</evidence>
<keyword evidence="2" id="KW-0479">Metal-binding</keyword>
<dbReference type="GO" id="GO:0005524">
    <property type="term" value="F:ATP binding"/>
    <property type="evidence" value="ECO:0007669"/>
    <property type="project" value="UniProtKB-KW"/>
</dbReference>
<dbReference type="AlphaFoldDB" id="A0A165NZG1"/>
<evidence type="ECO:0000256" key="6">
    <source>
        <dbReference type="ARBA" id="ARBA00022967"/>
    </source>
</evidence>
<organism evidence="9 10">
    <name type="scientific">Exidia glandulosa HHB12029</name>
    <dbReference type="NCBI Taxonomy" id="1314781"/>
    <lineage>
        <taxon>Eukaryota</taxon>
        <taxon>Fungi</taxon>
        <taxon>Dikarya</taxon>
        <taxon>Basidiomycota</taxon>
        <taxon>Agaricomycotina</taxon>
        <taxon>Agaricomycetes</taxon>
        <taxon>Auriculariales</taxon>
        <taxon>Exidiaceae</taxon>
        <taxon>Exidia</taxon>
    </lineage>
</organism>
<keyword evidence="4" id="KW-0067">ATP-binding</keyword>
<evidence type="ECO:0000256" key="5">
    <source>
        <dbReference type="ARBA" id="ARBA00022842"/>
    </source>
</evidence>
<keyword evidence="7" id="KW-0812">Transmembrane</keyword>
<dbReference type="Proteomes" id="UP000077266">
    <property type="component" value="Unassembled WGS sequence"/>
</dbReference>
<keyword evidence="6" id="KW-1278">Translocase</keyword>
<keyword evidence="10" id="KW-1185">Reference proteome</keyword>
<evidence type="ECO:0000313" key="10">
    <source>
        <dbReference type="Proteomes" id="UP000077266"/>
    </source>
</evidence>
<dbReference type="STRING" id="1314781.A0A165NZG1"/>
<dbReference type="GO" id="GO:0046872">
    <property type="term" value="F:metal ion binding"/>
    <property type="evidence" value="ECO:0007669"/>
    <property type="project" value="UniProtKB-KW"/>
</dbReference>
<dbReference type="InterPro" id="IPR006544">
    <property type="entry name" value="P-type_TPase_V"/>
</dbReference>
<dbReference type="GO" id="GO:0006874">
    <property type="term" value="P:intracellular calcium ion homeostasis"/>
    <property type="evidence" value="ECO:0007669"/>
    <property type="project" value="TreeGrafter"/>
</dbReference>
<proteinExistence type="predicted"/>
<dbReference type="PANTHER" id="PTHR45630:SF7">
    <property type="entry name" value="ENDOPLASMIC RETICULUM TRANSMEMBRANE HELIX TRANSLOCASE"/>
    <property type="match status" value="1"/>
</dbReference>
<keyword evidence="5" id="KW-0460">Magnesium</keyword>
<dbReference type="OrthoDB" id="48943at2759"/>